<feature type="non-terminal residue" evidence="2">
    <location>
        <position position="843"/>
    </location>
</feature>
<proteinExistence type="predicted"/>
<accession>A0A146K1F1</accession>
<keyword evidence="1" id="KW-0472">Membrane</keyword>
<keyword evidence="1" id="KW-1133">Transmembrane helix</keyword>
<feature type="transmembrane region" description="Helical" evidence="1">
    <location>
        <begin position="803"/>
        <end position="824"/>
    </location>
</feature>
<dbReference type="EMBL" id="GDID01006298">
    <property type="protein sequence ID" value="JAP90308.1"/>
    <property type="molecule type" value="Transcribed_RNA"/>
</dbReference>
<feature type="non-terminal residue" evidence="2">
    <location>
        <position position="1"/>
    </location>
</feature>
<name>A0A146K1F1_9EUKA</name>
<dbReference type="AlphaFoldDB" id="A0A146K1F1"/>
<protein>
    <recommendedName>
        <fullName evidence="3">Transmembrane protein</fullName>
    </recommendedName>
</protein>
<sequence>FSDIANQIIQVSLPVAMSVLVQVGDNNFKLQQITFSQVIPFQTTQKNTFLVNNTKFTNFILKVVTNQLITLNINSQSYNFISDDYIEFQQDGDLVVELSNADQTQFVIYPLIDQLSGQIDFIGSLFLKIEQFGAILSENSSVQLCDAQLACTEQYSGTEVYAYQLNNMHDYSTIPTYIQVYSTVQTTVDVVQAQFLENGANYNVKSLKYFAFFSNFDETIFANFSGAEICLKTSLSSECSNLSFQSLLFNSTKKQYYFFQTDIEVETIQFTHYIILQQRMNISQSTYIFSNSTSLNILSQDFIVYVSQTAEFKITEIINQTGPFAFELSGCYLFLKISQQIEIDLVDASQPGQLANSTFVNELPMSLLVELCNAPDGAVLTLENGDEKNYTFNSSQSGQFMFYANQQFIRSKINQVDANISISQLVEGSQQNITGLEITKIGSEFVISFIEVESDTNLISNQQSYTIYAYEPNQINISNNYVLTSKCGLQQVSTLIVPTIDVTNYPKVVLTFSYPQITSTTKFLAFNDQKQYGDYTALTYNGQMTTDTNYQQVMLITLAVLVCMMILIKQIVSRIHNYKQRKQHQFYHKFSVFKVPTGKVLVDAKFGWASTCLTLNIIFSLFLSTFFTYYLFAFMNQQKYSISNLQIDEVSVFSYVQNIADPFILNSEFQSSKIGYTFVDQTFNLSIDNFDYGAPDYTKTFILLSAIQMPYVKDYIEFSVNFTESNRQKMICSISTNGNNSMSSSPKLSLDVSPDIYYNRTYFSNTGAYTVTCTHQQSQTSSESSQLLVIFNPESGAAAISDYGMLVQVFCYAAFGLCFFLILVQTFNNLLAKCFILRQIDEK</sequence>
<reference evidence="2" key="1">
    <citation type="submission" date="2015-07" db="EMBL/GenBank/DDBJ databases">
        <title>Adaptation to a free-living lifestyle via gene acquisitions in the diplomonad Trepomonas sp. PC1.</title>
        <authorList>
            <person name="Xu F."/>
            <person name="Jerlstrom-Hultqvist J."/>
            <person name="Kolisko M."/>
            <person name="Simpson A.G.B."/>
            <person name="Roger A.J."/>
            <person name="Svard S.G."/>
            <person name="Andersson J.O."/>
        </authorList>
    </citation>
    <scope>NUCLEOTIDE SEQUENCE</scope>
    <source>
        <strain evidence="2">PC1</strain>
    </source>
</reference>
<evidence type="ECO:0008006" key="3">
    <source>
        <dbReference type="Google" id="ProtNLM"/>
    </source>
</evidence>
<evidence type="ECO:0000313" key="2">
    <source>
        <dbReference type="EMBL" id="JAP90308.1"/>
    </source>
</evidence>
<feature type="transmembrane region" description="Helical" evidence="1">
    <location>
        <begin position="606"/>
        <end position="632"/>
    </location>
</feature>
<gene>
    <name evidence="2" type="ORF">TPC1_30197</name>
</gene>
<organism evidence="2">
    <name type="scientific">Trepomonas sp. PC1</name>
    <dbReference type="NCBI Taxonomy" id="1076344"/>
    <lineage>
        <taxon>Eukaryota</taxon>
        <taxon>Metamonada</taxon>
        <taxon>Diplomonadida</taxon>
        <taxon>Hexamitidae</taxon>
        <taxon>Hexamitinae</taxon>
        <taxon>Trepomonas</taxon>
    </lineage>
</organism>
<keyword evidence="1" id="KW-0812">Transmembrane</keyword>
<evidence type="ECO:0000256" key="1">
    <source>
        <dbReference type="SAM" id="Phobius"/>
    </source>
</evidence>
<feature type="transmembrane region" description="Helical" evidence="1">
    <location>
        <begin position="553"/>
        <end position="572"/>
    </location>
</feature>